<comment type="caution">
    <text evidence="1">The sequence shown here is derived from an EMBL/GenBank/DDBJ whole genome shotgun (WGS) entry which is preliminary data.</text>
</comment>
<dbReference type="EMBL" id="CM056811">
    <property type="protein sequence ID" value="KAJ8635756.1"/>
    <property type="molecule type" value="Genomic_DNA"/>
</dbReference>
<evidence type="ECO:0000313" key="1">
    <source>
        <dbReference type="EMBL" id="KAJ8635756.1"/>
    </source>
</evidence>
<reference evidence="1 2" key="1">
    <citation type="journal article" date="2022" name="Hortic Res">
        <title>A haplotype resolved chromosomal level avocado genome allows analysis of novel avocado genes.</title>
        <authorList>
            <person name="Nath O."/>
            <person name="Fletcher S.J."/>
            <person name="Hayward A."/>
            <person name="Shaw L.M."/>
            <person name="Masouleh A.K."/>
            <person name="Furtado A."/>
            <person name="Henry R.J."/>
            <person name="Mitter N."/>
        </authorList>
    </citation>
    <scope>NUCLEOTIDE SEQUENCE [LARGE SCALE GENOMIC DNA]</scope>
    <source>
        <strain evidence="2">cv. Hass</strain>
    </source>
</reference>
<keyword evidence="2" id="KW-1185">Reference proteome</keyword>
<evidence type="ECO:0000313" key="2">
    <source>
        <dbReference type="Proteomes" id="UP001234297"/>
    </source>
</evidence>
<name>A0ACC2LQK3_PERAE</name>
<sequence length="397" mass="46214">MGNKRALIARLFPTRTNNAVKNHWHVIMARRHREQLRLFGKRSYQHPLLSSTETNINGLHPRYLTPKEENNSVKQFQFDTTNFFDFQSHGKDGAFFIFPSTSSFPSWAFNAPTSSTMTPSWDFLKGIKTDHFSRAISYLTLSPLVSRLSSLVSLSTCQDLSPLAVTGAKAVTAEENPIQAVTMDKIFGNAYQGDPGVPHTDPDRFVNIWIGSFAFSALTWFNPYMWQLSNAYNWHDRAMLYEQYHWKKAMKKGKKYDFLWNKTWDKATRDSYYYNWPSCIVSKHDMDFHSQQFFGCNTVKVPIQNLIAISTFSVPQSALKEESRKEKKSRFSLCMLNQIVKLLSASERTGDHSQKVSGKWWRIQDLIRRRRCLFLRKRGIIVEEVDMRMKKNKRAKT</sequence>
<proteinExistence type="predicted"/>
<organism evidence="1 2">
    <name type="scientific">Persea americana</name>
    <name type="common">Avocado</name>
    <dbReference type="NCBI Taxonomy" id="3435"/>
    <lineage>
        <taxon>Eukaryota</taxon>
        <taxon>Viridiplantae</taxon>
        <taxon>Streptophyta</taxon>
        <taxon>Embryophyta</taxon>
        <taxon>Tracheophyta</taxon>
        <taxon>Spermatophyta</taxon>
        <taxon>Magnoliopsida</taxon>
        <taxon>Magnoliidae</taxon>
        <taxon>Laurales</taxon>
        <taxon>Lauraceae</taxon>
        <taxon>Persea</taxon>
    </lineage>
</organism>
<dbReference type="Proteomes" id="UP001234297">
    <property type="component" value="Chromosome 3"/>
</dbReference>
<gene>
    <name evidence="1" type="ORF">MRB53_010023</name>
</gene>
<protein>
    <submittedName>
        <fullName evidence="1">Uncharacterized protein</fullName>
    </submittedName>
</protein>
<accession>A0ACC2LQK3</accession>